<dbReference type="InterPro" id="IPR029070">
    <property type="entry name" value="Chitinase_insertion_sf"/>
</dbReference>
<dbReference type="Proteomes" id="UP000272117">
    <property type="component" value="Unassembled WGS sequence"/>
</dbReference>
<keyword evidence="3" id="KW-0146">Chitin degradation</keyword>
<dbReference type="AlphaFoldDB" id="A0A3M9MT31"/>
<evidence type="ECO:0000313" key="6">
    <source>
        <dbReference type="EMBL" id="RNI28672.1"/>
    </source>
</evidence>
<dbReference type="InterPro" id="IPR017853">
    <property type="entry name" value="GH"/>
</dbReference>
<gene>
    <name evidence="6" type="ORF">EFB08_08525</name>
</gene>
<sequence>MIKSTRIFLLLAFLSFTVAAQKATSQRPAIIAYFAGDAAQLDTYNAQQLTHIIYSFGLLDGNKLKLRNPSDSAVLQKMVLLKQKNPQLKVLVSLGGWGGCETCSDVFSTSVGRKEFAASVKKMNQYFGADGIDLDWEYPVVEGFPGHKFAPEDKDNFTSLVQELRRSLGKKAIISFAAGGFQKFLDEAIDWKKVMKKVDYVNLMTYDLVNGGSTKTGHHTALYSTPQQPESTDNAVQYLLKKGVPSEKVIIGAAFYGRIWEQVPNVNNGLYQMGKFKTAEAFKDFPTLLSQQQGYTYHWDEQAQAPYLYNEAQGLFVTYDDPRSMTLKVNYVKTHNLGGIMFWQLAQDSPSNGLLNAIHGTVEGVSNPGK</sequence>
<dbReference type="PROSITE" id="PS51910">
    <property type="entry name" value="GH18_2"/>
    <property type="match status" value="1"/>
</dbReference>
<reference evidence="6 7" key="1">
    <citation type="submission" date="2018-11" db="EMBL/GenBank/DDBJ databases">
        <title>Rufibacter latericius sp. nov., isolated from water in Baiyang Lake.</title>
        <authorList>
            <person name="Yang Y."/>
        </authorList>
    </citation>
    <scope>NUCLEOTIDE SEQUENCE [LARGE SCALE GENOMIC DNA]</scope>
    <source>
        <strain evidence="6 7">R-22-1c-1</strain>
    </source>
</reference>
<accession>A0A3M9MT31</accession>
<dbReference type="Gene3D" id="3.10.50.10">
    <property type="match status" value="1"/>
</dbReference>
<keyword evidence="6" id="KW-0378">Hydrolase</keyword>
<evidence type="ECO:0000256" key="4">
    <source>
        <dbReference type="SAM" id="SignalP"/>
    </source>
</evidence>
<dbReference type="GO" id="GO:0008061">
    <property type="term" value="F:chitin binding"/>
    <property type="evidence" value="ECO:0007669"/>
    <property type="project" value="InterPro"/>
</dbReference>
<feature type="chain" id="PRO_5018238405" description="chitinase" evidence="4">
    <location>
        <begin position="20"/>
        <end position="370"/>
    </location>
</feature>
<dbReference type="GO" id="GO:0005975">
    <property type="term" value="P:carbohydrate metabolic process"/>
    <property type="evidence" value="ECO:0007669"/>
    <property type="project" value="InterPro"/>
</dbReference>
<dbReference type="GO" id="GO:0008843">
    <property type="term" value="F:endochitinase activity"/>
    <property type="evidence" value="ECO:0007669"/>
    <property type="project" value="UniProtKB-EC"/>
</dbReference>
<dbReference type="PANTHER" id="PTHR11177">
    <property type="entry name" value="CHITINASE"/>
    <property type="match status" value="1"/>
</dbReference>
<feature type="signal peptide" evidence="4">
    <location>
        <begin position="1"/>
        <end position="19"/>
    </location>
</feature>
<proteinExistence type="predicted"/>
<dbReference type="EC" id="3.2.1.14" evidence="2"/>
<dbReference type="GO" id="GO:0006032">
    <property type="term" value="P:chitin catabolic process"/>
    <property type="evidence" value="ECO:0007669"/>
    <property type="project" value="UniProtKB-KW"/>
</dbReference>
<keyword evidence="3" id="KW-0119">Carbohydrate metabolism</keyword>
<dbReference type="OrthoDB" id="9775889at2"/>
<feature type="domain" description="GH18" evidence="5">
    <location>
        <begin position="28"/>
        <end position="365"/>
    </location>
</feature>
<dbReference type="Pfam" id="PF00704">
    <property type="entry name" value="Glyco_hydro_18"/>
    <property type="match status" value="1"/>
</dbReference>
<dbReference type="InterPro" id="IPR011583">
    <property type="entry name" value="Chitinase_II/V-like_cat"/>
</dbReference>
<keyword evidence="3" id="KW-0624">Polysaccharide degradation</keyword>
<name>A0A3M9MT31_9BACT</name>
<dbReference type="Gene3D" id="3.20.20.80">
    <property type="entry name" value="Glycosidases"/>
    <property type="match status" value="1"/>
</dbReference>
<evidence type="ECO:0000259" key="5">
    <source>
        <dbReference type="PROSITE" id="PS51910"/>
    </source>
</evidence>
<evidence type="ECO:0000256" key="2">
    <source>
        <dbReference type="ARBA" id="ARBA00012729"/>
    </source>
</evidence>
<keyword evidence="7" id="KW-1185">Reference proteome</keyword>
<dbReference type="CDD" id="cd06548">
    <property type="entry name" value="GH18_chitinase"/>
    <property type="match status" value="1"/>
</dbReference>
<comment type="catalytic activity">
    <reaction evidence="1">
        <text>Random endo-hydrolysis of N-acetyl-beta-D-glucosaminide (1-&gt;4)-beta-linkages in chitin and chitodextrins.</text>
        <dbReference type="EC" id="3.2.1.14"/>
    </reaction>
</comment>
<comment type="caution">
    <text evidence="6">The sequence shown here is derived from an EMBL/GenBank/DDBJ whole genome shotgun (WGS) entry which is preliminary data.</text>
</comment>
<dbReference type="PANTHER" id="PTHR11177:SF317">
    <property type="entry name" value="CHITINASE 12-RELATED"/>
    <property type="match status" value="1"/>
</dbReference>
<dbReference type="InterPro" id="IPR050314">
    <property type="entry name" value="Glycosyl_Hydrlase_18"/>
</dbReference>
<organism evidence="6 7">
    <name type="scientific">Rufibacter latericius</name>
    <dbReference type="NCBI Taxonomy" id="2487040"/>
    <lineage>
        <taxon>Bacteria</taxon>
        <taxon>Pseudomonadati</taxon>
        <taxon>Bacteroidota</taxon>
        <taxon>Cytophagia</taxon>
        <taxon>Cytophagales</taxon>
        <taxon>Hymenobacteraceae</taxon>
        <taxon>Rufibacter</taxon>
    </lineage>
</organism>
<evidence type="ECO:0000256" key="3">
    <source>
        <dbReference type="ARBA" id="ARBA00023024"/>
    </source>
</evidence>
<dbReference type="RefSeq" id="WP_123126529.1">
    <property type="nucleotide sequence ID" value="NZ_RJJD01000004.1"/>
</dbReference>
<dbReference type="SUPFAM" id="SSF54556">
    <property type="entry name" value="Chitinase insertion domain"/>
    <property type="match status" value="1"/>
</dbReference>
<evidence type="ECO:0000256" key="1">
    <source>
        <dbReference type="ARBA" id="ARBA00000822"/>
    </source>
</evidence>
<keyword evidence="4" id="KW-0732">Signal</keyword>
<dbReference type="InterPro" id="IPR001223">
    <property type="entry name" value="Glyco_hydro18_cat"/>
</dbReference>
<dbReference type="SMART" id="SM00636">
    <property type="entry name" value="Glyco_18"/>
    <property type="match status" value="1"/>
</dbReference>
<dbReference type="EMBL" id="RJJD01000004">
    <property type="protein sequence ID" value="RNI28672.1"/>
    <property type="molecule type" value="Genomic_DNA"/>
</dbReference>
<evidence type="ECO:0000313" key="7">
    <source>
        <dbReference type="Proteomes" id="UP000272117"/>
    </source>
</evidence>
<protein>
    <recommendedName>
        <fullName evidence="2">chitinase</fullName>
        <ecNumber evidence="2">3.2.1.14</ecNumber>
    </recommendedName>
</protein>
<dbReference type="SUPFAM" id="SSF51445">
    <property type="entry name" value="(Trans)glycosidases"/>
    <property type="match status" value="1"/>
</dbReference>